<dbReference type="GO" id="GO:0000139">
    <property type="term" value="C:Golgi membrane"/>
    <property type="evidence" value="ECO:0007669"/>
    <property type="project" value="UniProtKB-SubCell"/>
</dbReference>
<dbReference type="Gene3D" id="2.80.10.50">
    <property type="match status" value="1"/>
</dbReference>
<evidence type="ECO:0000256" key="10">
    <source>
        <dbReference type="ARBA" id="ARBA00022968"/>
    </source>
</evidence>
<evidence type="ECO:0000256" key="8">
    <source>
        <dbReference type="ARBA" id="ARBA00022723"/>
    </source>
</evidence>
<evidence type="ECO:0000313" key="19">
    <source>
        <dbReference type="EMBL" id="VDP00344.1"/>
    </source>
</evidence>
<evidence type="ECO:0000256" key="15">
    <source>
        <dbReference type="ARBA" id="ARBA00023180"/>
    </source>
</evidence>
<dbReference type="SUPFAM" id="SSF50370">
    <property type="entry name" value="Ricin B-like lectins"/>
    <property type="match status" value="1"/>
</dbReference>
<evidence type="ECO:0000256" key="7">
    <source>
        <dbReference type="ARBA" id="ARBA00022692"/>
    </source>
</evidence>
<protein>
    <recommendedName>
        <fullName evidence="17">Polypeptide N-acetylgalactosaminyltransferase</fullName>
        <ecNumber evidence="17">2.4.1.-</ecNumber>
    </recommendedName>
    <alternativeName>
        <fullName evidence="17">Protein-UDP acetylgalactosaminyltransferase</fullName>
    </alternativeName>
</protein>
<comment type="similarity">
    <text evidence="4 17">Belongs to the glycosyltransferase 2 family. GalNAc-T subfamily.</text>
</comment>
<evidence type="ECO:0000256" key="12">
    <source>
        <dbReference type="ARBA" id="ARBA00023034"/>
    </source>
</evidence>
<dbReference type="InterPro" id="IPR000772">
    <property type="entry name" value="Ricin_B_lectin"/>
</dbReference>
<keyword evidence="20" id="KW-1185">Reference proteome</keyword>
<keyword evidence="9 17" id="KW-0430">Lectin</keyword>
<accession>A0A183IHU7</accession>
<comment type="cofactor">
    <cofactor evidence="1 17">
        <name>Mn(2+)</name>
        <dbReference type="ChEBI" id="CHEBI:29035"/>
    </cofactor>
</comment>
<dbReference type="OrthoDB" id="330637at2759"/>
<evidence type="ECO:0000256" key="9">
    <source>
        <dbReference type="ARBA" id="ARBA00022734"/>
    </source>
</evidence>
<evidence type="ECO:0000256" key="16">
    <source>
        <dbReference type="ARBA" id="ARBA00023211"/>
    </source>
</evidence>
<comment type="subcellular location">
    <subcellularLocation>
        <location evidence="2 17">Golgi apparatus membrane</location>
        <topology evidence="2 17">Single-pass type II membrane protein</topology>
    </subcellularLocation>
</comment>
<dbReference type="Pfam" id="PF00535">
    <property type="entry name" value="Glycos_transf_2"/>
    <property type="match status" value="1"/>
</dbReference>
<dbReference type="WBParaSite" id="SBAD_0000333801-mRNA-1">
    <property type="protein sequence ID" value="SBAD_0000333801-mRNA-1"/>
    <property type="gene ID" value="SBAD_0000333801"/>
</dbReference>
<evidence type="ECO:0000313" key="21">
    <source>
        <dbReference type="WBParaSite" id="SBAD_0000333801-mRNA-1"/>
    </source>
</evidence>
<keyword evidence="6 17" id="KW-0808">Transferase</keyword>
<dbReference type="PANTHER" id="PTHR11675:SF68">
    <property type="entry name" value="N-ACETYLGALACTOSAMINYLTRANSFERASE 7"/>
    <property type="match status" value="1"/>
</dbReference>
<evidence type="ECO:0000256" key="6">
    <source>
        <dbReference type="ARBA" id="ARBA00022679"/>
    </source>
</evidence>
<keyword evidence="16 17" id="KW-0464">Manganese</keyword>
<dbReference type="Gene3D" id="3.90.550.10">
    <property type="entry name" value="Spore Coat Polysaccharide Biosynthesis Protein SpsA, Chain A"/>
    <property type="match status" value="1"/>
</dbReference>
<sequence>MSILFIGENGQPVLDYANSESEVAFAKYGFNVAASDKISLDRSIPDTRHAECKYWHYPENLPRTSVVIVFHNEAWSPLLRTVHSVVNRTPSKLLLEVVMVDDFSDKEHLKNKLDNYVKQKFGSTVRIIRNRQREGLIRTRNIGAENARGQVVVFLDAHCEVNTFPRWLQQYSRRTVTVPVIDSIDMNNWEYAQQRGYGSKPLYRGIFEWGLLYKEAEIPKQEEVLREHQSEPFRTPTHAGGLFAINRDWFEKLGYYDPGLRIWGGENYDLSFKVWQCGGSVLNVPCSRVGHVYRRAVPYSFGNVSGPVVSINYKRVAEVWMDEYKEYYYIREPFIRKRDAGDLTQQRELRLKNRCKSFDWYMKNVAYDMPVLYPKLPQNLVWGEVVNPSSYLCIDTMGKRNFETIGVSPCHHSGGNQLLRLNVKGQFASGEWCISASHGQLNAGRCVPMTVDGPWRYDKTSQQISNAPLNKCVALKRQTSQLVLAECNANDEMQRWVFNEIYL</sequence>
<dbReference type="InterPro" id="IPR045885">
    <property type="entry name" value="GalNAc-T"/>
</dbReference>
<organism evidence="21">
    <name type="scientific">Soboliphyme baturini</name>
    <dbReference type="NCBI Taxonomy" id="241478"/>
    <lineage>
        <taxon>Eukaryota</taxon>
        <taxon>Metazoa</taxon>
        <taxon>Ecdysozoa</taxon>
        <taxon>Nematoda</taxon>
        <taxon>Enoplea</taxon>
        <taxon>Dorylaimia</taxon>
        <taxon>Dioctophymatida</taxon>
        <taxon>Dioctophymatoidea</taxon>
        <taxon>Soboliphymatidae</taxon>
        <taxon>Soboliphyme</taxon>
    </lineage>
</organism>
<keyword evidence="5 17" id="KW-0328">Glycosyltransferase</keyword>
<evidence type="ECO:0000259" key="18">
    <source>
        <dbReference type="SMART" id="SM00458"/>
    </source>
</evidence>
<evidence type="ECO:0000256" key="2">
    <source>
        <dbReference type="ARBA" id="ARBA00004323"/>
    </source>
</evidence>
<evidence type="ECO:0000256" key="5">
    <source>
        <dbReference type="ARBA" id="ARBA00022676"/>
    </source>
</evidence>
<dbReference type="GO" id="GO:0004653">
    <property type="term" value="F:polypeptide N-acetylgalactosaminyltransferase activity"/>
    <property type="evidence" value="ECO:0007669"/>
    <property type="project" value="TreeGrafter"/>
</dbReference>
<dbReference type="GO" id="GO:0030246">
    <property type="term" value="F:carbohydrate binding"/>
    <property type="evidence" value="ECO:0007669"/>
    <property type="project" value="UniProtKB-KW"/>
</dbReference>
<dbReference type="FunFam" id="2.80.10.50:FF:000019">
    <property type="entry name" value="Polypeptide N-acetylgalactosaminyltransferase"/>
    <property type="match status" value="1"/>
</dbReference>
<dbReference type="PANTHER" id="PTHR11675">
    <property type="entry name" value="N-ACETYLGALACTOSAMINYLTRANSFERASE"/>
    <property type="match status" value="1"/>
</dbReference>
<dbReference type="EMBL" id="UZAM01007617">
    <property type="protein sequence ID" value="VDP00344.1"/>
    <property type="molecule type" value="Genomic_DNA"/>
</dbReference>
<keyword evidence="14 17" id="KW-1015">Disulfide bond</keyword>
<dbReference type="CDD" id="cd02510">
    <property type="entry name" value="pp-GalNAc-T"/>
    <property type="match status" value="1"/>
</dbReference>
<dbReference type="InterPro" id="IPR029044">
    <property type="entry name" value="Nucleotide-diphossugar_trans"/>
</dbReference>
<keyword evidence="10" id="KW-0735">Signal-anchor</keyword>
<evidence type="ECO:0000256" key="17">
    <source>
        <dbReference type="RuleBase" id="RU361242"/>
    </source>
</evidence>
<dbReference type="AlphaFoldDB" id="A0A183IHU7"/>
<dbReference type="GO" id="GO:0046872">
    <property type="term" value="F:metal ion binding"/>
    <property type="evidence" value="ECO:0007669"/>
    <property type="project" value="UniProtKB-KW"/>
</dbReference>
<dbReference type="Pfam" id="PF00652">
    <property type="entry name" value="Ricin_B_lectin"/>
    <property type="match status" value="1"/>
</dbReference>
<dbReference type="Proteomes" id="UP000270296">
    <property type="component" value="Unassembled WGS sequence"/>
</dbReference>
<dbReference type="SMART" id="SM00458">
    <property type="entry name" value="RICIN"/>
    <property type="match status" value="1"/>
</dbReference>
<name>A0A183IHU7_9BILA</name>
<proteinExistence type="inferred from homology"/>
<keyword evidence="12 17" id="KW-0333">Golgi apparatus</keyword>
<keyword evidence="13" id="KW-0472">Membrane</keyword>
<evidence type="ECO:0000256" key="14">
    <source>
        <dbReference type="ARBA" id="ARBA00023157"/>
    </source>
</evidence>
<dbReference type="InterPro" id="IPR001173">
    <property type="entry name" value="Glyco_trans_2-like"/>
</dbReference>
<evidence type="ECO:0000256" key="4">
    <source>
        <dbReference type="ARBA" id="ARBA00005680"/>
    </source>
</evidence>
<gene>
    <name evidence="19" type="ORF">SBAD_LOCUS3192</name>
</gene>
<keyword evidence="7" id="KW-0812">Transmembrane</keyword>
<evidence type="ECO:0000256" key="1">
    <source>
        <dbReference type="ARBA" id="ARBA00001936"/>
    </source>
</evidence>
<reference evidence="21" key="1">
    <citation type="submission" date="2016-06" db="UniProtKB">
        <authorList>
            <consortium name="WormBaseParasite"/>
        </authorList>
    </citation>
    <scope>IDENTIFICATION</scope>
</reference>
<dbReference type="FunFam" id="3.90.550.10:FF:000053">
    <property type="entry name" value="Polypeptide N-acetylgalactosaminyltransferase"/>
    <property type="match status" value="1"/>
</dbReference>
<comment type="pathway">
    <text evidence="3 17">Protein modification; protein glycosylation.</text>
</comment>
<reference evidence="19 20" key="2">
    <citation type="submission" date="2018-11" db="EMBL/GenBank/DDBJ databases">
        <authorList>
            <consortium name="Pathogen Informatics"/>
        </authorList>
    </citation>
    <scope>NUCLEOTIDE SEQUENCE [LARGE SCALE GENOMIC DNA]</scope>
</reference>
<dbReference type="UniPathway" id="UPA00378"/>
<dbReference type="InterPro" id="IPR035992">
    <property type="entry name" value="Ricin_B-like_lectins"/>
</dbReference>
<keyword evidence="11" id="KW-1133">Transmembrane helix</keyword>
<dbReference type="GO" id="GO:0006493">
    <property type="term" value="P:protein O-linked glycosylation"/>
    <property type="evidence" value="ECO:0007669"/>
    <property type="project" value="UniProtKB-ARBA"/>
</dbReference>
<evidence type="ECO:0000313" key="20">
    <source>
        <dbReference type="Proteomes" id="UP000270296"/>
    </source>
</evidence>
<keyword evidence="15" id="KW-0325">Glycoprotein</keyword>
<keyword evidence="8" id="KW-0479">Metal-binding</keyword>
<dbReference type="CDD" id="cd23437">
    <property type="entry name" value="beta-trefoil_Ricin_GALNT7"/>
    <property type="match status" value="1"/>
</dbReference>
<dbReference type="SUPFAM" id="SSF53448">
    <property type="entry name" value="Nucleotide-diphospho-sugar transferases"/>
    <property type="match status" value="1"/>
</dbReference>
<feature type="domain" description="Ricin B lectin" evidence="18">
    <location>
        <begin position="383"/>
        <end position="499"/>
    </location>
</feature>
<evidence type="ECO:0000256" key="13">
    <source>
        <dbReference type="ARBA" id="ARBA00023136"/>
    </source>
</evidence>
<dbReference type="PROSITE" id="PS50231">
    <property type="entry name" value="RICIN_B_LECTIN"/>
    <property type="match status" value="1"/>
</dbReference>
<dbReference type="EC" id="2.4.1.-" evidence="17"/>
<evidence type="ECO:0000256" key="11">
    <source>
        <dbReference type="ARBA" id="ARBA00022989"/>
    </source>
</evidence>
<evidence type="ECO:0000256" key="3">
    <source>
        <dbReference type="ARBA" id="ARBA00004922"/>
    </source>
</evidence>